<organism evidence="2 3">
    <name type="scientific">Allocoleopsis franciscana PCC 7113</name>
    <dbReference type="NCBI Taxonomy" id="1173027"/>
    <lineage>
        <taxon>Bacteria</taxon>
        <taxon>Bacillati</taxon>
        <taxon>Cyanobacteriota</taxon>
        <taxon>Cyanophyceae</taxon>
        <taxon>Coleofasciculales</taxon>
        <taxon>Coleofasciculaceae</taxon>
        <taxon>Allocoleopsis</taxon>
        <taxon>Allocoleopsis franciscana</taxon>
    </lineage>
</organism>
<evidence type="ECO:0000256" key="1">
    <source>
        <dbReference type="SAM" id="Phobius"/>
    </source>
</evidence>
<dbReference type="Proteomes" id="UP000010471">
    <property type="component" value="Chromosome"/>
</dbReference>
<name>K9WKB3_9CYAN</name>
<keyword evidence="1" id="KW-0812">Transmembrane</keyword>
<dbReference type="KEGG" id="mic:Mic7113_4523"/>
<evidence type="ECO:0000313" key="2">
    <source>
        <dbReference type="EMBL" id="AFZ20209.1"/>
    </source>
</evidence>
<accession>K9WKB3</accession>
<protein>
    <submittedName>
        <fullName evidence="2">Uncharacterized protein</fullName>
    </submittedName>
</protein>
<dbReference type="HOGENOM" id="CLU_126044_1_0_3"/>
<evidence type="ECO:0000313" key="3">
    <source>
        <dbReference type="Proteomes" id="UP000010471"/>
    </source>
</evidence>
<dbReference type="RefSeq" id="WP_015184345.1">
    <property type="nucleotide sequence ID" value="NC_019738.1"/>
</dbReference>
<sequence length="144" mass="17066">MEPPDVQMPRISRREPSDLDPTLKIPIMRLHRLTVYGRWFVVSLLWVTLTPLFLWGWRYEISLMRSHFTWSALRYGIIFNPWPALGLGLCVSMTTAVLVWHSRNILFGLPHQEQLHLEQQVRRIAQQGASHPLWKWVFKQDSTH</sequence>
<dbReference type="EMBL" id="CP003630">
    <property type="protein sequence ID" value="AFZ20209.1"/>
    <property type="molecule type" value="Genomic_DNA"/>
</dbReference>
<keyword evidence="1" id="KW-1133">Transmembrane helix</keyword>
<feature type="transmembrane region" description="Helical" evidence="1">
    <location>
        <begin position="77"/>
        <end position="100"/>
    </location>
</feature>
<dbReference type="AlphaFoldDB" id="K9WKB3"/>
<gene>
    <name evidence="2" type="ORF">Mic7113_4523</name>
</gene>
<reference evidence="2 3" key="1">
    <citation type="submission" date="2012-06" db="EMBL/GenBank/DDBJ databases">
        <title>Finished chromosome of genome of Microcoleus sp. PCC 7113.</title>
        <authorList>
            <consortium name="US DOE Joint Genome Institute"/>
            <person name="Gugger M."/>
            <person name="Coursin T."/>
            <person name="Rippka R."/>
            <person name="Tandeau De Marsac N."/>
            <person name="Huntemann M."/>
            <person name="Wei C.-L."/>
            <person name="Han J."/>
            <person name="Detter J.C."/>
            <person name="Han C."/>
            <person name="Tapia R."/>
            <person name="Chen A."/>
            <person name="Kyrpides N."/>
            <person name="Mavromatis K."/>
            <person name="Markowitz V."/>
            <person name="Szeto E."/>
            <person name="Ivanova N."/>
            <person name="Pagani I."/>
            <person name="Pati A."/>
            <person name="Goodwin L."/>
            <person name="Nordberg H.P."/>
            <person name="Cantor M.N."/>
            <person name="Hua S.X."/>
            <person name="Woyke T."/>
            <person name="Kerfeld C.A."/>
        </authorList>
    </citation>
    <scope>NUCLEOTIDE SEQUENCE [LARGE SCALE GENOMIC DNA]</scope>
    <source>
        <strain evidence="2 3">PCC 7113</strain>
    </source>
</reference>
<proteinExistence type="predicted"/>
<dbReference type="eggNOG" id="ENOG5031BER">
    <property type="taxonomic scope" value="Bacteria"/>
</dbReference>
<dbReference type="OrthoDB" id="425848at2"/>
<feature type="transmembrane region" description="Helical" evidence="1">
    <location>
        <begin position="36"/>
        <end position="57"/>
    </location>
</feature>
<keyword evidence="1" id="KW-0472">Membrane</keyword>
<dbReference type="STRING" id="1173027.Mic7113_4523"/>
<dbReference type="PATRIC" id="fig|1173027.3.peg.5004"/>
<keyword evidence="3" id="KW-1185">Reference proteome</keyword>